<comment type="caution">
    <text evidence="1">The sequence shown here is derived from an EMBL/GenBank/DDBJ whole genome shotgun (WGS) entry which is preliminary data.</text>
</comment>
<accession>A0A8S3PQJ5</accession>
<keyword evidence="2" id="KW-1185">Reference proteome</keyword>
<evidence type="ECO:0000313" key="1">
    <source>
        <dbReference type="EMBL" id="CAG2185982.1"/>
    </source>
</evidence>
<reference evidence="1" key="1">
    <citation type="submission" date="2021-03" db="EMBL/GenBank/DDBJ databases">
        <authorList>
            <person name="Bekaert M."/>
        </authorList>
    </citation>
    <scope>NUCLEOTIDE SEQUENCE</scope>
</reference>
<evidence type="ECO:0000313" key="2">
    <source>
        <dbReference type="Proteomes" id="UP000683360"/>
    </source>
</evidence>
<sequence>MNIYFSVDVRLHEPLLTRDITPIDTEIEMMSLCSQLDILCHKELKEQPKEKIEQGRFSNSFTNRAAVVQDRMNQVLHKNVQNRMFVNEYLAAKGLDRLFPRASAFISSPVNLVYLNDKTSLDAYYADISSLNQLKYLAHQINSDLSNLSEHKYVAHQISILYQSVNNINNSYLDPYKKSIEENFKSVKTTLNEEHKDGTRKLLPEQKEWLLQLTSGIANLISRFPIELTQEMVQPALVLQQQS</sequence>
<protein>
    <submittedName>
        <fullName evidence="1">Uncharacterized protein</fullName>
    </submittedName>
</protein>
<proteinExistence type="predicted"/>
<dbReference type="OrthoDB" id="533331at2759"/>
<dbReference type="EMBL" id="CAJPWZ010000112">
    <property type="protein sequence ID" value="CAG2185982.1"/>
    <property type="molecule type" value="Genomic_DNA"/>
</dbReference>
<organism evidence="1 2">
    <name type="scientific">Mytilus edulis</name>
    <name type="common">Blue mussel</name>
    <dbReference type="NCBI Taxonomy" id="6550"/>
    <lineage>
        <taxon>Eukaryota</taxon>
        <taxon>Metazoa</taxon>
        <taxon>Spiralia</taxon>
        <taxon>Lophotrochozoa</taxon>
        <taxon>Mollusca</taxon>
        <taxon>Bivalvia</taxon>
        <taxon>Autobranchia</taxon>
        <taxon>Pteriomorphia</taxon>
        <taxon>Mytilida</taxon>
        <taxon>Mytiloidea</taxon>
        <taxon>Mytilidae</taxon>
        <taxon>Mytilinae</taxon>
        <taxon>Mytilus</taxon>
    </lineage>
</organism>
<dbReference type="AlphaFoldDB" id="A0A8S3PQJ5"/>
<gene>
    <name evidence="1" type="ORF">MEDL_1563</name>
</gene>
<name>A0A8S3PQJ5_MYTED</name>
<dbReference type="Proteomes" id="UP000683360">
    <property type="component" value="Unassembled WGS sequence"/>
</dbReference>